<evidence type="ECO:0000313" key="3">
    <source>
        <dbReference type="Proteomes" id="UP001595645"/>
    </source>
</evidence>
<dbReference type="RefSeq" id="WP_378241416.1">
    <property type="nucleotide sequence ID" value="NZ_JBHRWK010000038.1"/>
</dbReference>
<evidence type="ECO:0000313" key="2">
    <source>
        <dbReference type="EMBL" id="MFC3452646.1"/>
    </source>
</evidence>
<evidence type="ECO:0000256" key="1">
    <source>
        <dbReference type="SAM" id="MobiDB-lite"/>
    </source>
</evidence>
<accession>A0ABV7P2B6</accession>
<dbReference type="InterPro" id="IPR046193">
    <property type="entry name" value="DUF6221"/>
</dbReference>
<comment type="caution">
    <text evidence="2">The sequence shown here is derived from an EMBL/GenBank/DDBJ whole genome shotgun (WGS) entry which is preliminary data.</text>
</comment>
<reference evidence="3" key="1">
    <citation type="journal article" date="2019" name="Int. J. Syst. Evol. Microbiol.">
        <title>The Global Catalogue of Microorganisms (GCM) 10K type strain sequencing project: providing services to taxonomists for standard genome sequencing and annotation.</title>
        <authorList>
            <consortium name="The Broad Institute Genomics Platform"/>
            <consortium name="The Broad Institute Genome Sequencing Center for Infectious Disease"/>
            <person name="Wu L."/>
            <person name="Ma J."/>
        </authorList>
    </citation>
    <scope>NUCLEOTIDE SEQUENCE [LARGE SCALE GENOMIC DNA]</scope>
    <source>
        <strain evidence="3">CGMCC 4.7676</strain>
    </source>
</reference>
<sequence>MDDLITFLNNQYASDERDSGGPENTNNGVRPRWDQRRLLAEIAAKRHLLHGHRPGHFAVTWDMDDEPEYHLACAVCRTDVGPEIWPCRHVPLLALPYAGQPGYRDEWRVALDYGGVVPSPRRARTDKLAPEAGDLI</sequence>
<dbReference type="Pfam" id="PF19730">
    <property type="entry name" value="DUF6221"/>
    <property type="match status" value="1"/>
</dbReference>
<dbReference type="EMBL" id="JBHRWK010000038">
    <property type="protein sequence ID" value="MFC3452646.1"/>
    <property type="molecule type" value="Genomic_DNA"/>
</dbReference>
<name>A0ABV7P2B6_9PSEU</name>
<protein>
    <submittedName>
        <fullName evidence="2">DUF6221 family protein</fullName>
    </submittedName>
</protein>
<gene>
    <name evidence="2" type="ORF">ACFOSH_24690</name>
</gene>
<dbReference type="Proteomes" id="UP001595645">
    <property type="component" value="Unassembled WGS sequence"/>
</dbReference>
<feature type="region of interest" description="Disordered" evidence="1">
    <location>
        <begin position="12"/>
        <end position="32"/>
    </location>
</feature>
<organism evidence="2 3">
    <name type="scientific">Amycolatopsis speibonae</name>
    <dbReference type="NCBI Taxonomy" id="1450224"/>
    <lineage>
        <taxon>Bacteria</taxon>
        <taxon>Bacillati</taxon>
        <taxon>Actinomycetota</taxon>
        <taxon>Actinomycetes</taxon>
        <taxon>Pseudonocardiales</taxon>
        <taxon>Pseudonocardiaceae</taxon>
        <taxon>Amycolatopsis</taxon>
    </lineage>
</organism>
<keyword evidence="3" id="KW-1185">Reference proteome</keyword>
<proteinExistence type="predicted"/>